<reference evidence="2" key="1">
    <citation type="submission" date="2014-03" db="EMBL/GenBank/DDBJ databases">
        <authorList>
            <person name="Urmite Genomes U."/>
        </authorList>
    </citation>
    <scope>NUCLEOTIDE SEQUENCE [LARGE SCALE GENOMIC DNA]</scope>
    <source>
        <strain evidence="2">HD-03</strain>
    </source>
</reference>
<accession>A0A059NUX8</accession>
<dbReference type="Pfam" id="PF05135">
    <property type="entry name" value="Phage_connect_1"/>
    <property type="match status" value="1"/>
</dbReference>
<reference evidence="1 2" key="2">
    <citation type="submission" date="2014-05" db="EMBL/GenBank/DDBJ databases">
        <title>Draft genome sequence of Halobacillus karajensis HK-03.</title>
        <authorList>
            <person name="Khelaifia S."/>
            <person name="Croce O."/>
            <person name="Lagier J.C."/>
            <person name="Raoult D."/>
        </authorList>
    </citation>
    <scope>NUCLEOTIDE SEQUENCE [LARGE SCALE GENOMIC DNA]</scope>
    <source>
        <strain evidence="1 2">HD-03</strain>
    </source>
</reference>
<keyword evidence="2" id="KW-1185">Reference proteome</keyword>
<dbReference type="AlphaFoldDB" id="A0A059NUX8"/>
<sequence length="107" mass="12127">METATLVEKVKLRLGITDTKHDEFLQEVAPDQLDYAKAYTNNPFTNDEGVEVIPGPVILFVAKACEFNMGQTGLRSRSMGEVSYSYEIDLPKGIIKLLKPYKRVKFR</sequence>
<dbReference type="EMBL" id="CCDI010000001">
    <property type="protein sequence ID" value="CDQ22574.1"/>
    <property type="molecule type" value="Genomic_DNA"/>
</dbReference>
<dbReference type="CDD" id="cd08055">
    <property type="entry name" value="gp15"/>
    <property type="match status" value="1"/>
</dbReference>
<dbReference type="InterPro" id="IPR053746">
    <property type="entry name" value="Viral_HT_Connector_Assembly"/>
</dbReference>
<organism evidence="1 2">
    <name type="scientific">Halobacillus karajensis</name>
    <dbReference type="NCBI Taxonomy" id="195088"/>
    <lineage>
        <taxon>Bacteria</taxon>
        <taxon>Bacillati</taxon>
        <taxon>Bacillota</taxon>
        <taxon>Bacilli</taxon>
        <taxon>Bacillales</taxon>
        <taxon>Bacillaceae</taxon>
        <taxon>Halobacillus</taxon>
    </lineage>
</organism>
<dbReference type="InterPro" id="IPR021146">
    <property type="entry name" value="Phage_gp6-like_head-tail"/>
</dbReference>
<protein>
    <submittedName>
        <fullName evidence="1">Phage gp6-like head-tail connector protein</fullName>
    </submittedName>
</protein>
<evidence type="ECO:0000313" key="1">
    <source>
        <dbReference type="EMBL" id="CDQ22574.1"/>
    </source>
</evidence>
<dbReference type="RefSeq" id="WP_035505944.1">
    <property type="nucleotide sequence ID" value="NZ_CCDI010000001.1"/>
</dbReference>
<name>A0A059NUX8_9BACI</name>
<dbReference type="Proteomes" id="UP000028868">
    <property type="component" value="Unassembled WGS sequence"/>
</dbReference>
<evidence type="ECO:0000313" key="2">
    <source>
        <dbReference type="Proteomes" id="UP000028868"/>
    </source>
</evidence>
<comment type="caution">
    <text evidence="1">The sequence shown here is derived from an EMBL/GenBank/DDBJ whole genome shotgun (WGS) entry which is preliminary data.</text>
</comment>
<proteinExistence type="predicted"/>
<dbReference type="Gene3D" id="1.10.246.150">
    <property type="match status" value="1"/>
</dbReference>
<gene>
    <name evidence="1" type="ORF">BN983_00787</name>
</gene>